<protein>
    <submittedName>
        <fullName evidence="1">Uncharacterized protein</fullName>
    </submittedName>
</protein>
<name>A0A5J4WJJ9_9EUKA</name>
<accession>A0A5J4WJJ9</accession>
<evidence type="ECO:0000313" key="1">
    <source>
        <dbReference type="EMBL" id="KAA6395264.1"/>
    </source>
</evidence>
<comment type="caution">
    <text evidence="1">The sequence shown here is derived from an EMBL/GenBank/DDBJ whole genome shotgun (WGS) entry which is preliminary data.</text>
</comment>
<proteinExistence type="predicted"/>
<reference evidence="1 2" key="1">
    <citation type="submission" date="2019-03" db="EMBL/GenBank/DDBJ databases">
        <title>Single cell metagenomics reveals metabolic interactions within the superorganism composed of flagellate Streblomastix strix and complex community of Bacteroidetes bacteria on its surface.</title>
        <authorList>
            <person name="Treitli S.C."/>
            <person name="Kolisko M."/>
            <person name="Husnik F."/>
            <person name="Keeling P."/>
            <person name="Hampl V."/>
        </authorList>
    </citation>
    <scope>NUCLEOTIDE SEQUENCE [LARGE SCALE GENOMIC DNA]</scope>
    <source>
        <strain evidence="1">ST1C</strain>
    </source>
</reference>
<evidence type="ECO:0000313" key="2">
    <source>
        <dbReference type="Proteomes" id="UP000324800"/>
    </source>
</evidence>
<gene>
    <name evidence="1" type="ORF">EZS28_009209</name>
</gene>
<sequence length="197" mass="22488">MPSCNIDKQVGELLTMSTAGGIEVVNKQDILSLLLKINQFQLILHKGNNHLQKEIIVVHLLRRLLLRAFILRLPKGSQGLNRAKTQASSQNAQVLFTHLRDRADLNMTPSQPFVVDKDANGSDTNVFANDCEITMTDDDAGHALRKLQMQEIQYFITRFIELINWRNAFAIDFWANPIAQAQIWDYRARTLHIPEIV</sequence>
<dbReference type="Proteomes" id="UP000324800">
    <property type="component" value="Unassembled WGS sequence"/>
</dbReference>
<organism evidence="1 2">
    <name type="scientific">Streblomastix strix</name>
    <dbReference type="NCBI Taxonomy" id="222440"/>
    <lineage>
        <taxon>Eukaryota</taxon>
        <taxon>Metamonada</taxon>
        <taxon>Preaxostyla</taxon>
        <taxon>Oxymonadida</taxon>
        <taxon>Streblomastigidae</taxon>
        <taxon>Streblomastix</taxon>
    </lineage>
</organism>
<dbReference type="AlphaFoldDB" id="A0A5J4WJJ9"/>
<dbReference type="EMBL" id="SNRW01001729">
    <property type="protein sequence ID" value="KAA6395264.1"/>
    <property type="molecule type" value="Genomic_DNA"/>
</dbReference>